<dbReference type="Gene3D" id="3.90.700.10">
    <property type="entry name" value="Succinate dehydrogenase/fumarate reductase flavoprotein, catalytic domain"/>
    <property type="match status" value="1"/>
</dbReference>
<evidence type="ECO:0000259" key="5">
    <source>
        <dbReference type="Pfam" id="PF00890"/>
    </source>
</evidence>
<sequence>MSFTRRDFLKGATFTAAGVAMTGILGGCSSAGTANTPAAPATDNANTAAPGKSTKWYDEEYFKKPAPITGITETIDVDVVVIGAGNGGCIAAVSAADLGAKVAWVEQNAGTITWAGEIAALNSKVAKEKFGVSYSEEEKNRIVNDICRYASYEVDQRLVKLWADHSGRTMDWFVDKMEAKGIHMFLETDTYKSNVYTVLPVTHTVYKGEFIELGPNQMGSQLANPAWAEYAEEMGVKKLFEHTAQQLVQDSGGKVTGIIVQRKSDKAYIQINTAKGVILSTGGYSGNTAMMDALRFRGKDFVANNLGGDGHNGDGIKMALWAGAAIDRNQCGNAFNRAAIDLDHHVGEPFTSGLNDIWWPGSQPWLKVNTRGERFMNEDGPYDFQIYGGVSQPGKFWFQIFDSNYWDDVQAFHTTICSRVVAAKGARNSEVLPGVFPAKSKEEFDGAFMAAALKSGKLKKADTLEDLASQLGIPAGVFAETVKRYNQNAANGFDADFGKNPAKVLPVDKAPFYGIAVGSWLLCTFNGIKINTNLQAIDEKGDPIEGLYITGNDSGGFFANSYPEYYGGLAHGRTTCFARLAALHAVTGSIYES</sequence>
<reference evidence="7" key="1">
    <citation type="submission" date="2016-12" db="EMBL/GenBank/DDBJ databases">
        <authorList>
            <person name="Varghese N."/>
            <person name="Submissions S."/>
        </authorList>
    </citation>
    <scope>NUCLEOTIDE SEQUENCE [LARGE SCALE GENOMIC DNA]</scope>
    <source>
        <strain evidence="7">DSM 11544</strain>
    </source>
</reference>
<organism evidence="6 7">
    <name type="scientific">Desulfitobacterium chlororespirans DSM 11544</name>
    <dbReference type="NCBI Taxonomy" id="1121395"/>
    <lineage>
        <taxon>Bacteria</taxon>
        <taxon>Bacillati</taxon>
        <taxon>Bacillota</taxon>
        <taxon>Clostridia</taxon>
        <taxon>Eubacteriales</taxon>
        <taxon>Desulfitobacteriaceae</taxon>
        <taxon>Desulfitobacterium</taxon>
    </lineage>
</organism>
<evidence type="ECO:0000256" key="1">
    <source>
        <dbReference type="ARBA" id="ARBA00001974"/>
    </source>
</evidence>
<dbReference type="Pfam" id="PF00890">
    <property type="entry name" value="FAD_binding_2"/>
    <property type="match status" value="1"/>
</dbReference>
<dbReference type="PANTHER" id="PTHR43400:SF10">
    <property type="entry name" value="3-OXOSTEROID 1-DEHYDROGENASE"/>
    <property type="match status" value="1"/>
</dbReference>
<evidence type="ECO:0000313" key="7">
    <source>
        <dbReference type="Proteomes" id="UP000184010"/>
    </source>
</evidence>
<evidence type="ECO:0000256" key="3">
    <source>
        <dbReference type="ARBA" id="ARBA00022827"/>
    </source>
</evidence>
<dbReference type="STRING" id="1121395.SAMN02745215_01326"/>
<dbReference type="PANTHER" id="PTHR43400">
    <property type="entry name" value="FUMARATE REDUCTASE"/>
    <property type="match status" value="1"/>
</dbReference>
<dbReference type="GO" id="GO:0008202">
    <property type="term" value="P:steroid metabolic process"/>
    <property type="evidence" value="ECO:0007669"/>
    <property type="project" value="UniProtKB-ARBA"/>
</dbReference>
<dbReference type="NCBIfam" id="TIGR01409">
    <property type="entry name" value="TAT_signal_seq"/>
    <property type="match status" value="1"/>
</dbReference>
<evidence type="ECO:0000256" key="4">
    <source>
        <dbReference type="ARBA" id="ARBA00023002"/>
    </source>
</evidence>
<gene>
    <name evidence="6" type="ORF">SAMN02745215_01326</name>
</gene>
<dbReference type="PROSITE" id="PS51257">
    <property type="entry name" value="PROKAR_LIPOPROTEIN"/>
    <property type="match status" value="1"/>
</dbReference>
<dbReference type="AlphaFoldDB" id="A0A1M7SZ46"/>
<dbReference type="InterPro" id="IPR027477">
    <property type="entry name" value="Succ_DH/fumarate_Rdtase_cat_sf"/>
</dbReference>
<evidence type="ECO:0000313" key="6">
    <source>
        <dbReference type="EMBL" id="SHN63664.1"/>
    </source>
</evidence>
<name>A0A1M7SZ46_9FIRM</name>
<dbReference type="SUPFAM" id="SSF51905">
    <property type="entry name" value="FAD/NAD(P)-binding domain"/>
    <property type="match status" value="1"/>
</dbReference>
<dbReference type="InterPro" id="IPR003953">
    <property type="entry name" value="FAD-dep_OxRdtase_2_FAD-bd"/>
</dbReference>
<dbReference type="PROSITE" id="PS51318">
    <property type="entry name" value="TAT"/>
    <property type="match status" value="1"/>
</dbReference>
<dbReference type="EMBL" id="FRDN01000005">
    <property type="protein sequence ID" value="SHN63664.1"/>
    <property type="molecule type" value="Genomic_DNA"/>
</dbReference>
<evidence type="ECO:0000256" key="2">
    <source>
        <dbReference type="ARBA" id="ARBA00022630"/>
    </source>
</evidence>
<proteinExistence type="predicted"/>
<accession>A0A1M7SZ46</accession>
<keyword evidence="7" id="KW-1185">Reference proteome</keyword>
<protein>
    <submittedName>
        <fullName evidence="6">Tat (Twin-arginine translocation) pathway signal sequence</fullName>
    </submittedName>
</protein>
<dbReference type="PRINTS" id="PR00411">
    <property type="entry name" value="PNDRDTASEI"/>
</dbReference>
<keyword evidence="2" id="KW-0285">Flavoprotein</keyword>
<comment type="cofactor">
    <cofactor evidence="1">
        <name>FAD</name>
        <dbReference type="ChEBI" id="CHEBI:57692"/>
    </cofactor>
</comment>
<keyword evidence="4" id="KW-0560">Oxidoreductase</keyword>
<dbReference type="InterPro" id="IPR006311">
    <property type="entry name" value="TAT_signal"/>
</dbReference>
<dbReference type="RefSeq" id="WP_072771869.1">
    <property type="nucleotide sequence ID" value="NZ_FRDN01000005.1"/>
</dbReference>
<dbReference type="InterPro" id="IPR050315">
    <property type="entry name" value="FAD-oxidoreductase_2"/>
</dbReference>
<dbReference type="InterPro" id="IPR036188">
    <property type="entry name" value="FAD/NAD-bd_sf"/>
</dbReference>
<keyword evidence="3" id="KW-0274">FAD</keyword>
<dbReference type="Gene3D" id="3.50.50.60">
    <property type="entry name" value="FAD/NAD(P)-binding domain"/>
    <property type="match status" value="1"/>
</dbReference>
<dbReference type="Proteomes" id="UP000184010">
    <property type="component" value="Unassembled WGS sequence"/>
</dbReference>
<dbReference type="InterPro" id="IPR019546">
    <property type="entry name" value="TAT_signal_bac_arc"/>
</dbReference>
<dbReference type="SUPFAM" id="SSF56425">
    <property type="entry name" value="Succinate dehydrogenase/fumarate reductase flavoprotein, catalytic domain"/>
    <property type="match status" value="1"/>
</dbReference>
<dbReference type="GO" id="GO:0033765">
    <property type="term" value="F:steroid dehydrogenase activity, acting on the CH-CH group of donors"/>
    <property type="evidence" value="ECO:0007669"/>
    <property type="project" value="UniProtKB-ARBA"/>
</dbReference>
<feature type="domain" description="FAD-dependent oxidoreductase 2 FAD-binding" evidence="5">
    <location>
        <begin position="78"/>
        <end position="557"/>
    </location>
</feature>